<dbReference type="InterPro" id="IPR015422">
    <property type="entry name" value="PyrdxlP-dep_Trfase_small"/>
</dbReference>
<evidence type="ECO:0000256" key="2">
    <source>
        <dbReference type="ARBA" id="ARBA00006490"/>
    </source>
</evidence>
<dbReference type="SUPFAM" id="SSF64307">
    <property type="entry name" value="SirA-like"/>
    <property type="match status" value="1"/>
</dbReference>
<dbReference type="InterPro" id="IPR001455">
    <property type="entry name" value="TusA-like"/>
</dbReference>
<keyword evidence="7" id="KW-1185">Reference proteome</keyword>
<evidence type="ECO:0000313" key="6">
    <source>
        <dbReference type="EMBL" id="GAA2443564.1"/>
    </source>
</evidence>
<dbReference type="InterPro" id="IPR015421">
    <property type="entry name" value="PyrdxlP-dep_Trfase_major"/>
</dbReference>
<name>A0ABP5X3J1_9ACTN</name>
<organism evidence="6 7">
    <name type="scientific">Streptomyces macrosporus</name>
    <dbReference type="NCBI Taxonomy" id="44032"/>
    <lineage>
        <taxon>Bacteria</taxon>
        <taxon>Bacillati</taxon>
        <taxon>Actinomycetota</taxon>
        <taxon>Actinomycetes</taxon>
        <taxon>Kitasatosporales</taxon>
        <taxon>Streptomycetaceae</taxon>
        <taxon>Streptomyces</taxon>
    </lineage>
</organism>
<comment type="catalytic activity">
    <reaction evidence="3">
        <text>(sulfur carrier)-H + L-cysteine = (sulfur carrier)-SH + L-alanine</text>
        <dbReference type="Rhea" id="RHEA:43892"/>
        <dbReference type="Rhea" id="RHEA-COMP:14737"/>
        <dbReference type="Rhea" id="RHEA-COMP:14739"/>
        <dbReference type="ChEBI" id="CHEBI:29917"/>
        <dbReference type="ChEBI" id="CHEBI:35235"/>
        <dbReference type="ChEBI" id="CHEBI:57972"/>
        <dbReference type="ChEBI" id="CHEBI:64428"/>
        <dbReference type="EC" id="2.8.1.7"/>
    </reaction>
</comment>
<evidence type="ECO:0000256" key="1">
    <source>
        <dbReference type="ARBA" id="ARBA00001933"/>
    </source>
</evidence>
<evidence type="ECO:0000256" key="3">
    <source>
        <dbReference type="ARBA" id="ARBA00050776"/>
    </source>
</evidence>
<dbReference type="Gene3D" id="3.30.110.40">
    <property type="entry name" value="TusA-like domain"/>
    <property type="match status" value="1"/>
</dbReference>
<dbReference type="Gene3D" id="3.40.640.10">
    <property type="entry name" value="Type I PLP-dependent aspartate aminotransferase-like (Major domain)"/>
    <property type="match status" value="1"/>
</dbReference>
<dbReference type="InterPro" id="IPR000192">
    <property type="entry name" value="Aminotrans_V_dom"/>
</dbReference>
<comment type="caution">
    <text evidence="6">The sequence shown here is derived from an EMBL/GenBank/DDBJ whole genome shotgun (WGS) entry which is preliminary data.</text>
</comment>
<dbReference type="Pfam" id="PF01206">
    <property type="entry name" value="TusA"/>
    <property type="match status" value="1"/>
</dbReference>
<reference evidence="7" key="1">
    <citation type="journal article" date="2019" name="Int. J. Syst. Evol. Microbiol.">
        <title>The Global Catalogue of Microorganisms (GCM) 10K type strain sequencing project: providing services to taxonomists for standard genome sequencing and annotation.</title>
        <authorList>
            <consortium name="The Broad Institute Genomics Platform"/>
            <consortium name="The Broad Institute Genome Sequencing Center for Infectious Disease"/>
            <person name="Wu L."/>
            <person name="Ma J."/>
        </authorList>
    </citation>
    <scope>NUCLEOTIDE SEQUENCE [LARGE SCALE GENOMIC DNA]</scope>
    <source>
        <strain evidence="7">JCM 6305</strain>
    </source>
</reference>
<comment type="similarity">
    <text evidence="2">Belongs to the class-V pyridoxal-phosphate-dependent aminotransferase family. NifS/IscS subfamily.</text>
</comment>
<feature type="domain" description="UPF0033" evidence="5">
    <location>
        <begin position="411"/>
        <end position="435"/>
    </location>
</feature>
<dbReference type="EMBL" id="BAAASZ010000020">
    <property type="protein sequence ID" value="GAA2443564.1"/>
    <property type="molecule type" value="Genomic_DNA"/>
</dbReference>
<dbReference type="SUPFAM" id="SSF53383">
    <property type="entry name" value="PLP-dependent transferases"/>
    <property type="match status" value="1"/>
</dbReference>
<dbReference type="Gene3D" id="3.90.1150.10">
    <property type="entry name" value="Aspartate Aminotransferase, domain 1"/>
    <property type="match status" value="1"/>
</dbReference>
<dbReference type="Pfam" id="PF00266">
    <property type="entry name" value="Aminotran_5"/>
    <property type="match status" value="1"/>
</dbReference>
<proteinExistence type="inferred from homology"/>
<dbReference type="PROSITE" id="PS01148">
    <property type="entry name" value="UPF0033"/>
    <property type="match status" value="1"/>
</dbReference>
<dbReference type="InterPro" id="IPR036868">
    <property type="entry name" value="TusA-like_sf"/>
</dbReference>
<dbReference type="Proteomes" id="UP001501638">
    <property type="component" value="Unassembled WGS sequence"/>
</dbReference>
<evidence type="ECO:0000259" key="5">
    <source>
        <dbReference type="PROSITE" id="PS01148"/>
    </source>
</evidence>
<sequence>MPYFDAASSLPLHPVARQALLAALDEGWADPARLHREGRRARLLLDAAREAAAEAVGCRPDELSFTSSGTRALHIGIAGALAGRRRVGRRLVVSAVEHSAVLHAARAHEADGGVVEEVPVDRTGRVGVDGFGAALRGDTALACLQSANHEVGTEQPVAEVAELCAEAGVPLLVDAAQSLGWGPVAGGWSLLAAGAHKWGGPGGVGLLAVRKGVRFAPPSPADERESGRSPGFADLPAIVAAAASLRAVRAEAADEAARLRALVDRIRARVPELVPDVEVVGDPVRRLPHVVTFSCLYVDGEALLHALDRAGFSVSSGSSCTSDTLTPSHVLRAMGVLSEGNIRVSLPPGTTEEDVDAFLAVLPDAVRRVRAHLDAPAVPPRSGSGPEPVRAAEPAAGPAPEEDAEAPSLTVDSLGKRCPIPVIELAKVIDRVPVGGTVVLLADDEAARLDVPAWCEMRGHEYLGADGHTHRVRRRA</sequence>
<gene>
    <name evidence="6" type="ORF">GCM10010405_28880</name>
</gene>
<dbReference type="PANTHER" id="PTHR11601">
    <property type="entry name" value="CYSTEINE DESULFURYLASE FAMILY MEMBER"/>
    <property type="match status" value="1"/>
</dbReference>
<dbReference type="InterPro" id="IPR015424">
    <property type="entry name" value="PyrdxlP-dep_Trfase"/>
</dbReference>
<protein>
    <submittedName>
        <fullName evidence="6">Cysteine desulfurase/sulfurtransferase TusA family protein</fullName>
    </submittedName>
</protein>
<dbReference type="RefSeq" id="WP_344322730.1">
    <property type="nucleotide sequence ID" value="NZ_BAAASZ010000020.1"/>
</dbReference>
<dbReference type="PANTHER" id="PTHR11601:SF34">
    <property type="entry name" value="CYSTEINE DESULFURASE"/>
    <property type="match status" value="1"/>
</dbReference>
<evidence type="ECO:0000313" key="7">
    <source>
        <dbReference type="Proteomes" id="UP001501638"/>
    </source>
</evidence>
<feature type="compositionally biased region" description="Low complexity" evidence="4">
    <location>
        <begin position="386"/>
        <end position="399"/>
    </location>
</feature>
<comment type="cofactor">
    <cofactor evidence="1">
        <name>pyridoxal 5'-phosphate</name>
        <dbReference type="ChEBI" id="CHEBI:597326"/>
    </cofactor>
</comment>
<feature type="region of interest" description="Disordered" evidence="4">
    <location>
        <begin position="374"/>
        <end position="410"/>
    </location>
</feature>
<dbReference type="CDD" id="cd00291">
    <property type="entry name" value="SirA_YedF_YeeD"/>
    <property type="match status" value="1"/>
</dbReference>
<evidence type="ECO:0000256" key="4">
    <source>
        <dbReference type="SAM" id="MobiDB-lite"/>
    </source>
</evidence>
<accession>A0ABP5X3J1</accession>